<proteinExistence type="predicted"/>
<dbReference type="GO" id="GO:0031418">
    <property type="term" value="F:L-ascorbic acid binding"/>
    <property type="evidence" value="ECO:0007669"/>
    <property type="project" value="InterPro"/>
</dbReference>
<evidence type="ECO:0000313" key="7">
    <source>
        <dbReference type="Proteomes" id="UP001139319"/>
    </source>
</evidence>
<comment type="cofactor">
    <cofactor evidence="1">
        <name>L-ascorbate</name>
        <dbReference type="ChEBI" id="CHEBI:38290"/>
    </cofactor>
</comment>
<dbReference type="Gene3D" id="2.60.120.620">
    <property type="entry name" value="q2cbj1_9rhob like domain"/>
    <property type="match status" value="1"/>
</dbReference>
<comment type="caution">
    <text evidence="6">The sequence shown here is derived from an EMBL/GenBank/DDBJ whole genome shotgun (WGS) entry which is preliminary data.</text>
</comment>
<dbReference type="GO" id="GO:0005737">
    <property type="term" value="C:cytoplasm"/>
    <property type="evidence" value="ECO:0007669"/>
    <property type="project" value="TreeGrafter"/>
</dbReference>
<dbReference type="GO" id="GO:0006449">
    <property type="term" value="P:regulation of translational termination"/>
    <property type="evidence" value="ECO:0007669"/>
    <property type="project" value="TreeGrafter"/>
</dbReference>
<dbReference type="Pfam" id="PF13640">
    <property type="entry name" value="2OG-FeII_Oxy_3"/>
    <property type="match status" value="1"/>
</dbReference>
<dbReference type="EMBL" id="JAMFTH010000001">
    <property type="protein sequence ID" value="MCP8898239.1"/>
    <property type="molecule type" value="Genomic_DNA"/>
</dbReference>
<gene>
    <name evidence="6" type="ORF">M6D89_02870</name>
</gene>
<reference evidence="6" key="1">
    <citation type="submission" date="2022-05" db="EMBL/GenBank/DDBJ databases">
        <authorList>
            <person name="Sun H.-N."/>
        </authorList>
    </citation>
    <scope>NUCLEOTIDE SEQUENCE</scope>
    <source>
        <strain evidence="6">HB14</strain>
    </source>
</reference>
<evidence type="ECO:0000256" key="4">
    <source>
        <dbReference type="SAM" id="MobiDB-lite"/>
    </source>
</evidence>
<dbReference type="PANTHER" id="PTHR12117">
    <property type="entry name" value="HISTONE ACETYLTRANSFERASE COMPLEX"/>
    <property type="match status" value="1"/>
</dbReference>
<keyword evidence="2" id="KW-0223">Dioxygenase</keyword>
<name>A0A9X2HWD9_9GAMM</name>
<evidence type="ECO:0000259" key="5">
    <source>
        <dbReference type="SMART" id="SM00702"/>
    </source>
</evidence>
<sequence length="364" mass="42505">MDIINSEVEEKLAQLKQRFASAEPFGHVVIDNFFTEEFCQALLDQFPSFDERLAMNENGQVGRKAVNEKVAQLGPAYRQIDQLASSESFREWIGELTGIDNLLYDPHYFGGGSHENLTGQSLDVHVDFTHHPVTNWNRRLNLIVYLNHDWRPEWGGNIELHKNPRLPAEQDETVTVTPVFNRAVLFETHNHSWHGFKQVALPESESHRSRKSFALYFYTDDRENKVRPHSTIYVEERVEPSLLAPGHTLSSADSQALRNHITRRDHHLDRLYKNITDLMGQLQDAREYIEHLKRFEREVERLRRRPAPETVVEVPQEEPLPEPSLQESETPRERMLREELEAIENATFWKMTAPLRALVSKFRK</sequence>
<feature type="region of interest" description="Disordered" evidence="4">
    <location>
        <begin position="310"/>
        <end position="332"/>
    </location>
</feature>
<dbReference type="Proteomes" id="UP001139319">
    <property type="component" value="Unassembled WGS sequence"/>
</dbReference>
<evidence type="ECO:0000256" key="3">
    <source>
        <dbReference type="ARBA" id="ARBA00023002"/>
    </source>
</evidence>
<accession>A0A9X2HWD9</accession>
<dbReference type="PANTHER" id="PTHR12117:SF0">
    <property type="entry name" value="PROLYL 3-HYDROXYLASE OGFOD1"/>
    <property type="match status" value="1"/>
</dbReference>
<dbReference type="SUPFAM" id="SSF51197">
    <property type="entry name" value="Clavaminate synthase-like"/>
    <property type="match status" value="1"/>
</dbReference>
<dbReference type="GO" id="GO:0031543">
    <property type="term" value="F:peptidyl-proline dioxygenase activity"/>
    <property type="evidence" value="ECO:0007669"/>
    <property type="project" value="TreeGrafter"/>
</dbReference>
<dbReference type="SMART" id="SM00702">
    <property type="entry name" value="P4Hc"/>
    <property type="match status" value="1"/>
</dbReference>
<keyword evidence="3" id="KW-0560">Oxidoreductase</keyword>
<dbReference type="AlphaFoldDB" id="A0A9X2HWD9"/>
<organism evidence="6 7">
    <name type="scientific">Gilvimarinus xylanilyticus</name>
    <dbReference type="NCBI Taxonomy" id="2944139"/>
    <lineage>
        <taxon>Bacteria</taxon>
        <taxon>Pseudomonadati</taxon>
        <taxon>Pseudomonadota</taxon>
        <taxon>Gammaproteobacteria</taxon>
        <taxon>Cellvibrionales</taxon>
        <taxon>Cellvibrionaceae</taxon>
        <taxon>Gilvimarinus</taxon>
    </lineage>
</organism>
<evidence type="ECO:0000256" key="1">
    <source>
        <dbReference type="ARBA" id="ARBA00001961"/>
    </source>
</evidence>
<evidence type="ECO:0000256" key="2">
    <source>
        <dbReference type="ARBA" id="ARBA00022964"/>
    </source>
</evidence>
<evidence type="ECO:0000313" key="6">
    <source>
        <dbReference type="EMBL" id="MCP8898239.1"/>
    </source>
</evidence>
<feature type="domain" description="Prolyl 4-hydroxylase alpha subunit" evidence="5">
    <location>
        <begin position="25"/>
        <end position="218"/>
    </location>
</feature>
<reference evidence="6" key="2">
    <citation type="submission" date="2023-01" db="EMBL/GenBank/DDBJ databases">
        <title>Gilvimarinus xylanilyticus HB14 isolated from Caulerpa lentillifera aquaculture base in Hainan, China.</title>
        <authorList>
            <person name="Zhang Y.-J."/>
        </authorList>
    </citation>
    <scope>NUCLEOTIDE SEQUENCE</scope>
    <source>
        <strain evidence="6">HB14</strain>
    </source>
</reference>
<dbReference type="GO" id="GO:0005506">
    <property type="term" value="F:iron ion binding"/>
    <property type="evidence" value="ECO:0007669"/>
    <property type="project" value="InterPro"/>
</dbReference>
<protein>
    <submittedName>
        <fullName evidence="6">2OG-Fe(II) oxygenase</fullName>
    </submittedName>
</protein>
<dbReference type="RefSeq" id="WP_253966524.1">
    <property type="nucleotide sequence ID" value="NZ_JAMFTH010000001.1"/>
</dbReference>
<dbReference type="InterPro" id="IPR006620">
    <property type="entry name" value="Pro_4_hyd_alph"/>
</dbReference>
<keyword evidence="7" id="KW-1185">Reference proteome</keyword>
<dbReference type="InterPro" id="IPR051842">
    <property type="entry name" value="uS12_prolyl_hydroxylase"/>
</dbReference>
<dbReference type="InterPro" id="IPR044862">
    <property type="entry name" value="Pro_4_hyd_alph_FE2OG_OXY"/>
</dbReference>